<evidence type="ECO:0000256" key="1">
    <source>
        <dbReference type="SAM" id="MobiDB-lite"/>
    </source>
</evidence>
<reference evidence="3" key="1">
    <citation type="journal article" date="2018" name="Nat. Microbiol.">
        <title>Leveraging single-cell genomics to expand the fungal tree of life.</title>
        <authorList>
            <person name="Ahrendt S.R."/>
            <person name="Quandt C.A."/>
            <person name="Ciobanu D."/>
            <person name="Clum A."/>
            <person name="Salamov A."/>
            <person name="Andreopoulos B."/>
            <person name="Cheng J.F."/>
            <person name="Woyke T."/>
            <person name="Pelin A."/>
            <person name="Henrissat B."/>
            <person name="Reynolds N.K."/>
            <person name="Benny G.L."/>
            <person name="Smith M.E."/>
            <person name="James T.Y."/>
            <person name="Grigoriev I.V."/>
        </authorList>
    </citation>
    <scope>NUCLEOTIDE SEQUENCE [LARGE SCALE GENOMIC DNA]</scope>
    <source>
        <strain evidence="3">RSA 468</strain>
    </source>
</reference>
<keyword evidence="3" id="KW-1185">Reference proteome</keyword>
<feature type="compositionally biased region" description="Polar residues" evidence="1">
    <location>
        <begin position="127"/>
        <end position="156"/>
    </location>
</feature>
<feature type="region of interest" description="Disordered" evidence="1">
    <location>
        <begin position="419"/>
        <end position="452"/>
    </location>
</feature>
<accession>A0A4P9ZLA5</accession>
<gene>
    <name evidence="2" type="ORF">BJ085DRAFT_40724</name>
</gene>
<dbReference type="Proteomes" id="UP000268162">
    <property type="component" value="Unassembled WGS sequence"/>
</dbReference>
<dbReference type="STRING" id="215637.A0A4P9ZLA5"/>
<name>A0A4P9ZLA5_9FUNG</name>
<feature type="compositionally biased region" description="Low complexity" evidence="1">
    <location>
        <begin position="426"/>
        <end position="438"/>
    </location>
</feature>
<evidence type="ECO:0000313" key="2">
    <source>
        <dbReference type="EMBL" id="RKP34074.1"/>
    </source>
</evidence>
<evidence type="ECO:0000313" key="3">
    <source>
        <dbReference type="Proteomes" id="UP000268162"/>
    </source>
</evidence>
<feature type="region of interest" description="Disordered" evidence="1">
    <location>
        <begin position="127"/>
        <end position="160"/>
    </location>
</feature>
<protein>
    <submittedName>
        <fullName evidence="2">Uncharacterized protein</fullName>
    </submittedName>
</protein>
<sequence>MSKSNNPSKSTKKASGKPKTMSEAEFIKLTLIKAWVMENKPTIMCLRCNIMGHITNHGGKRFNCTSCNQRYRKVDLCASRNPELFLELEAKYPDPKGTTRQAPPAQPAPLFALSTATSLGEAHTMEAASTRTVSTEVVTPATQSPEPPTMTTSITQGKRPHLASPVHASKRHCSMLSRPAIPNKATYAEVVRRLGLKGKDQQKCGLLALQKLHAKPKPPQFVYVRGISRMRIRELKDIFRSLGFYLPSILNISFLGTETVEFLVAASYAVVFKGKIKDVELTLQPNFSTAGTMDPDASPAMRDRVQKAFVKRAHKIIAGTRNPLVAQTFRDILVKKKLYHFTAPPLLSAQAIPAASTTGQPPMLSVAIAQPVSVPPPTLLQPHQDTGIPLQCSVHTMSPCACSLPSNLPSVPLDTIHEPELSMDIPGSPSNSPGSPSPYFESTRGHSEPPHWQEQVISPLCGSDSTSDIASSDNFIMDYLANSCPLPTHQAQLTQPSSPPLPWGDAELPSADYDNYMGEVMATPSPLVAPASLTQQPAVPEQVWRIWDKTNHVFVHHTMKDVEMCHNVLQYSNPLNGQPVPTLSKLMANLDRQETQGEIEYIRWICSQQDAPQSPQ</sequence>
<proteinExistence type="predicted"/>
<dbReference type="AlphaFoldDB" id="A0A4P9ZLA5"/>
<organism evidence="2 3">
    <name type="scientific">Dimargaris cristalligena</name>
    <dbReference type="NCBI Taxonomy" id="215637"/>
    <lineage>
        <taxon>Eukaryota</taxon>
        <taxon>Fungi</taxon>
        <taxon>Fungi incertae sedis</taxon>
        <taxon>Zoopagomycota</taxon>
        <taxon>Kickxellomycotina</taxon>
        <taxon>Dimargaritomycetes</taxon>
        <taxon>Dimargaritales</taxon>
        <taxon>Dimargaritaceae</taxon>
        <taxon>Dimargaris</taxon>
    </lineage>
</organism>
<dbReference type="EMBL" id="ML003375">
    <property type="protein sequence ID" value="RKP34074.1"/>
    <property type="molecule type" value="Genomic_DNA"/>
</dbReference>